<evidence type="ECO:0000259" key="13">
    <source>
        <dbReference type="Pfam" id="PF00593"/>
    </source>
</evidence>
<organism evidence="15 16">
    <name type="scientific">Siphonobacter aquaeclarae</name>
    <dbReference type="NCBI Taxonomy" id="563176"/>
    <lineage>
        <taxon>Bacteria</taxon>
        <taxon>Pseudomonadati</taxon>
        <taxon>Bacteroidota</taxon>
        <taxon>Cytophagia</taxon>
        <taxon>Cytophagales</taxon>
        <taxon>Cytophagaceae</taxon>
        <taxon>Siphonobacter</taxon>
    </lineage>
</organism>
<sequence length="717" mass="78921">MKTALSSLCLIAVAFSAMAQRPCRVKDRHSGEVLPGVSVLPEKSKQGYVSDASGVVTLPQAGTYTFRMVGYVPLTRSVTAGTDTLAVELTPDAESLEEVTVTSTRTQSRIEDLPLKVEVLGLEEMNEEAAMVPGNVASLLGDISIIHVQTTSPLTGNQGIRMQGLDPKYTQLLRDGLPLYEGFSGNLGVLQIPPLDLKQAEVVKGSVSTLYGGGAIGGMINLVSKTPDKPELTFLVNRSTLKESNVNGYYAHKWGVNGLTLFTGYTHQKAVDVNGDGYSDSPFLEQFSLHPRFFTAFGKQSTFNIGYSLLTEQRKAGDMIALNEPSGLHTYTETSKLFRHTVDYHYDLRAGNNQLTAKGTFSLFDRDLTSGGYFFGGKQTSAYQELSDVITAGRHTLVGGLNYSLERFRKKAGLDTPLQDYRYETLGLFAQDDWKLTQKISLQAGLRYDHHSVFGNFLLPRLSLMTKPGTAWTTRISVGTGYKTPNVFSLITPSSAQTNLSYQYFLPIAAGVKPERSTGTNLDISYHKALGEHMTIQVDQAFYYTRIGSPVIAIPRADEPNGAELVNAAYDVKSIGTDTYFRATYDELELYLGYNHTLSRRAGSGETTYLPFAPQDKFSSTFAYTIPDKWRFGIESSWVGNQYLYNNQRVPNYWFWAAMVSRQLGPVSVVVNAENLFDVRQSGFGPVVSGGPEHPQFSPLWAPQQGRIVNLAVKCTL</sequence>
<dbReference type="GO" id="GO:0044718">
    <property type="term" value="P:siderophore transmembrane transport"/>
    <property type="evidence" value="ECO:0007669"/>
    <property type="project" value="TreeGrafter"/>
</dbReference>
<feature type="domain" description="TonB-dependent receptor-like beta-barrel" evidence="13">
    <location>
        <begin position="301"/>
        <end position="676"/>
    </location>
</feature>
<dbReference type="EMBL" id="FNGS01000004">
    <property type="protein sequence ID" value="SDM04123.1"/>
    <property type="molecule type" value="Genomic_DNA"/>
</dbReference>
<dbReference type="Pfam" id="PF13715">
    <property type="entry name" value="CarbopepD_reg_2"/>
    <property type="match status" value="1"/>
</dbReference>
<evidence type="ECO:0000256" key="10">
    <source>
        <dbReference type="PROSITE-ProRule" id="PRU01360"/>
    </source>
</evidence>
<keyword evidence="4 10" id="KW-0812">Transmembrane</keyword>
<evidence type="ECO:0000313" key="15">
    <source>
        <dbReference type="EMBL" id="SDM04123.1"/>
    </source>
</evidence>
<dbReference type="InterPro" id="IPR012910">
    <property type="entry name" value="Plug_dom"/>
</dbReference>
<dbReference type="Gene3D" id="2.170.130.10">
    <property type="entry name" value="TonB-dependent receptor, plug domain"/>
    <property type="match status" value="1"/>
</dbReference>
<evidence type="ECO:0000256" key="12">
    <source>
        <dbReference type="SAM" id="SignalP"/>
    </source>
</evidence>
<evidence type="ECO:0000256" key="3">
    <source>
        <dbReference type="ARBA" id="ARBA00022452"/>
    </source>
</evidence>
<dbReference type="InterPro" id="IPR008969">
    <property type="entry name" value="CarboxyPept-like_regulatory"/>
</dbReference>
<dbReference type="PROSITE" id="PS52016">
    <property type="entry name" value="TONB_DEPENDENT_REC_3"/>
    <property type="match status" value="1"/>
</dbReference>
<dbReference type="InterPro" id="IPR037066">
    <property type="entry name" value="Plug_dom_sf"/>
</dbReference>
<keyword evidence="3 10" id="KW-1134">Transmembrane beta strand</keyword>
<evidence type="ECO:0000256" key="4">
    <source>
        <dbReference type="ARBA" id="ARBA00022692"/>
    </source>
</evidence>
<dbReference type="InterPro" id="IPR036942">
    <property type="entry name" value="Beta-barrel_TonB_sf"/>
</dbReference>
<dbReference type="SUPFAM" id="SSF49464">
    <property type="entry name" value="Carboxypeptidase regulatory domain-like"/>
    <property type="match status" value="1"/>
</dbReference>
<evidence type="ECO:0000256" key="2">
    <source>
        <dbReference type="ARBA" id="ARBA00022448"/>
    </source>
</evidence>
<evidence type="ECO:0000256" key="5">
    <source>
        <dbReference type="ARBA" id="ARBA00022729"/>
    </source>
</evidence>
<reference evidence="15 16" key="1">
    <citation type="submission" date="2016-10" db="EMBL/GenBank/DDBJ databases">
        <authorList>
            <person name="de Groot N.N."/>
        </authorList>
    </citation>
    <scope>NUCLEOTIDE SEQUENCE [LARGE SCALE GENOMIC DNA]</scope>
    <source>
        <strain evidence="15 16">DSM 21668</strain>
    </source>
</reference>
<dbReference type="PANTHER" id="PTHR30069:SF29">
    <property type="entry name" value="HEMOGLOBIN AND HEMOGLOBIN-HAPTOGLOBIN-BINDING PROTEIN 1-RELATED"/>
    <property type="match status" value="1"/>
</dbReference>
<dbReference type="InterPro" id="IPR039426">
    <property type="entry name" value="TonB-dep_rcpt-like"/>
</dbReference>
<keyword evidence="9 10" id="KW-0998">Cell outer membrane</keyword>
<keyword evidence="5 12" id="KW-0732">Signal</keyword>
<dbReference type="InterPro" id="IPR000531">
    <property type="entry name" value="Beta-barrel_TonB"/>
</dbReference>
<dbReference type="AlphaFoldDB" id="A0A1G9PZN4"/>
<dbReference type="Gene3D" id="2.40.170.20">
    <property type="entry name" value="TonB-dependent receptor, beta-barrel domain"/>
    <property type="match status" value="1"/>
</dbReference>
<dbReference type="OrthoDB" id="1109239at2"/>
<feature type="signal peptide" evidence="12">
    <location>
        <begin position="1"/>
        <end position="19"/>
    </location>
</feature>
<evidence type="ECO:0000256" key="11">
    <source>
        <dbReference type="RuleBase" id="RU003357"/>
    </source>
</evidence>
<dbReference type="Pfam" id="PF00593">
    <property type="entry name" value="TonB_dep_Rec_b-barrel"/>
    <property type="match status" value="1"/>
</dbReference>
<dbReference type="Pfam" id="PF07715">
    <property type="entry name" value="Plug"/>
    <property type="match status" value="1"/>
</dbReference>
<keyword evidence="16" id="KW-1185">Reference proteome</keyword>
<keyword evidence="6 11" id="KW-0798">TonB box</keyword>
<evidence type="ECO:0000256" key="7">
    <source>
        <dbReference type="ARBA" id="ARBA00023136"/>
    </source>
</evidence>
<feature type="chain" id="PRO_5011770417" evidence="12">
    <location>
        <begin position="20"/>
        <end position="717"/>
    </location>
</feature>
<feature type="domain" description="TonB-dependent receptor plug" evidence="14">
    <location>
        <begin position="111"/>
        <end position="218"/>
    </location>
</feature>
<dbReference type="GO" id="GO:0015344">
    <property type="term" value="F:siderophore uptake transmembrane transporter activity"/>
    <property type="evidence" value="ECO:0007669"/>
    <property type="project" value="TreeGrafter"/>
</dbReference>
<evidence type="ECO:0000256" key="8">
    <source>
        <dbReference type="ARBA" id="ARBA00023170"/>
    </source>
</evidence>
<dbReference type="Proteomes" id="UP000198901">
    <property type="component" value="Unassembled WGS sequence"/>
</dbReference>
<gene>
    <name evidence="15" type="ORF">SAMN04488090_2395</name>
</gene>
<name>A0A1G9PZN4_9BACT</name>
<keyword evidence="7 10" id="KW-0472">Membrane</keyword>
<comment type="subcellular location">
    <subcellularLocation>
        <location evidence="1 10">Cell outer membrane</location>
        <topology evidence="1 10">Multi-pass membrane protein</topology>
    </subcellularLocation>
</comment>
<evidence type="ECO:0000256" key="9">
    <source>
        <dbReference type="ARBA" id="ARBA00023237"/>
    </source>
</evidence>
<proteinExistence type="inferred from homology"/>
<evidence type="ECO:0000259" key="14">
    <source>
        <dbReference type="Pfam" id="PF07715"/>
    </source>
</evidence>
<dbReference type="STRING" id="563176.SAMN04488090_2395"/>
<dbReference type="PANTHER" id="PTHR30069">
    <property type="entry name" value="TONB-DEPENDENT OUTER MEMBRANE RECEPTOR"/>
    <property type="match status" value="1"/>
</dbReference>
<dbReference type="RefSeq" id="WP_093202164.1">
    <property type="nucleotide sequence ID" value="NZ_FNGS01000004.1"/>
</dbReference>
<protein>
    <submittedName>
        <fullName evidence="15">Outer membrane receptor for ferrienterochelin and colicins</fullName>
    </submittedName>
</protein>
<dbReference type="GO" id="GO:0009279">
    <property type="term" value="C:cell outer membrane"/>
    <property type="evidence" value="ECO:0007669"/>
    <property type="project" value="UniProtKB-SubCell"/>
</dbReference>
<evidence type="ECO:0000313" key="16">
    <source>
        <dbReference type="Proteomes" id="UP000198901"/>
    </source>
</evidence>
<keyword evidence="2 10" id="KW-0813">Transport</keyword>
<evidence type="ECO:0000256" key="6">
    <source>
        <dbReference type="ARBA" id="ARBA00023077"/>
    </source>
</evidence>
<accession>A0A1G9PZN4</accession>
<comment type="similarity">
    <text evidence="10 11">Belongs to the TonB-dependent receptor family.</text>
</comment>
<keyword evidence="8 15" id="KW-0675">Receptor</keyword>
<dbReference type="SUPFAM" id="SSF56935">
    <property type="entry name" value="Porins"/>
    <property type="match status" value="1"/>
</dbReference>
<evidence type="ECO:0000256" key="1">
    <source>
        <dbReference type="ARBA" id="ARBA00004571"/>
    </source>
</evidence>